<dbReference type="PANTHER" id="PTHR13832:SF285">
    <property type="entry name" value="PROTEIN PHOSPHATASE 2C 22-RELATED"/>
    <property type="match status" value="1"/>
</dbReference>
<accession>A0A835A6A9</accession>
<evidence type="ECO:0000313" key="15">
    <source>
        <dbReference type="EMBL" id="KAF8653376.1"/>
    </source>
</evidence>
<dbReference type="EC" id="3.1.3.16" evidence="4"/>
<comment type="catalytic activity">
    <reaction evidence="11">
        <text>O-phospho-L-threonyl-[protein] + H2O = L-threonyl-[protein] + phosphate</text>
        <dbReference type="Rhea" id="RHEA:47004"/>
        <dbReference type="Rhea" id="RHEA-COMP:11060"/>
        <dbReference type="Rhea" id="RHEA-COMP:11605"/>
        <dbReference type="ChEBI" id="CHEBI:15377"/>
        <dbReference type="ChEBI" id="CHEBI:30013"/>
        <dbReference type="ChEBI" id="CHEBI:43474"/>
        <dbReference type="ChEBI" id="CHEBI:61977"/>
        <dbReference type="EC" id="3.1.3.16"/>
    </reaction>
</comment>
<evidence type="ECO:0000256" key="5">
    <source>
        <dbReference type="ARBA" id="ARBA00022723"/>
    </source>
</evidence>
<comment type="similarity">
    <text evidence="3 12">Belongs to the PP2C family.</text>
</comment>
<evidence type="ECO:0000313" key="16">
    <source>
        <dbReference type="Proteomes" id="UP000636709"/>
    </source>
</evidence>
<organism evidence="15 16">
    <name type="scientific">Digitaria exilis</name>
    <dbReference type="NCBI Taxonomy" id="1010633"/>
    <lineage>
        <taxon>Eukaryota</taxon>
        <taxon>Viridiplantae</taxon>
        <taxon>Streptophyta</taxon>
        <taxon>Embryophyta</taxon>
        <taxon>Tracheophyta</taxon>
        <taxon>Spermatophyta</taxon>
        <taxon>Magnoliopsida</taxon>
        <taxon>Liliopsida</taxon>
        <taxon>Poales</taxon>
        <taxon>Poaceae</taxon>
        <taxon>PACMAD clade</taxon>
        <taxon>Panicoideae</taxon>
        <taxon>Panicodae</taxon>
        <taxon>Paniceae</taxon>
        <taxon>Anthephorinae</taxon>
        <taxon>Digitaria</taxon>
    </lineage>
</organism>
<dbReference type="GO" id="GO:0004722">
    <property type="term" value="F:protein serine/threonine phosphatase activity"/>
    <property type="evidence" value="ECO:0007669"/>
    <property type="project" value="UniProtKB-EC"/>
</dbReference>
<evidence type="ECO:0000256" key="1">
    <source>
        <dbReference type="ARBA" id="ARBA00001936"/>
    </source>
</evidence>
<dbReference type="InterPro" id="IPR000222">
    <property type="entry name" value="PP2C_BS"/>
</dbReference>
<evidence type="ECO:0000256" key="7">
    <source>
        <dbReference type="ARBA" id="ARBA00022842"/>
    </source>
</evidence>
<evidence type="ECO:0000256" key="2">
    <source>
        <dbReference type="ARBA" id="ARBA00001946"/>
    </source>
</evidence>
<dbReference type="Proteomes" id="UP000636709">
    <property type="component" value="Unassembled WGS sequence"/>
</dbReference>
<keyword evidence="7" id="KW-0460">Magnesium</keyword>
<dbReference type="InterPro" id="IPR036457">
    <property type="entry name" value="PPM-type-like_dom_sf"/>
</dbReference>
<comment type="cofactor">
    <cofactor evidence="2">
        <name>Mg(2+)</name>
        <dbReference type="ChEBI" id="CHEBI:18420"/>
    </cofactor>
</comment>
<dbReference type="EMBL" id="JACEFO010002627">
    <property type="protein sequence ID" value="KAF8653376.1"/>
    <property type="molecule type" value="Genomic_DNA"/>
</dbReference>
<dbReference type="SUPFAM" id="SSF81606">
    <property type="entry name" value="PP2C-like"/>
    <property type="match status" value="1"/>
</dbReference>
<comment type="cofactor">
    <cofactor evidence="1">
        <name>Mn(2+)</name>
        <dbReference type="ChEBI" id="CHEBI:29035"/>
    </cofactor>
</comment>
<gene>
    <name evidence="15" type="ORF">HU200_062303</name>
</gene>
<feature type="region of interest" description="Disordered" evidence="13">
    <location>
        <begin position="413"/>
        <end position="437"/>
    </location>
</feature>
<evidence type="ECO:0000256" key="13">
    <source>
        <dbReference type="SAM" id="MobiDB-lite"/>
    </source>
</evidence>
<comment type="caution">
    <text evidence="15">The sequence shown here is derived from an EMBL/GenBank/DDBJ whole genome shotgun (WGS) entry which is preliminary data.</text>
</comment>
<keyword evidence="8 12" id="KW-0904">Protein phosphatase</keyword>
<dbReference type="Pfam" id="PF00481">
    <property type="entry name" value="PP2C"/>
    <property type="match status" value="1"/>
</dbReference>
<reference evidence="15" key="1">
    <citation type="submission" date="2020-07" db="EMBL/GenBank/DDBJ databases">
        <title>Genome sequence and genetic diversity analysis of an under-domesticated orphan crop, white fonio (Digitaria exilis).</title>
        <authorList>
            <person name="Bennetzen J.L."/>
            <person name="Chen S."/>
            <person name="Ma X."/>
            <person name="Wang X."/>
            <person name="Yssel A.E.J."/>
            <person name="Chaluvadi S.R."/>
            <person name="Johnson M."/>
            <person name="Gangashetty P."/>
            <person name="Hamidou F."/>
            <person name="Sanogo M.D."/>
            <person name="Zwaenepoel A."/>
            <person name="Wallace J."/>
            <person name="Van De Peer Y."/>
            <person name="Van Deynze A."/>
        </authorList>
    </citation>
    <scope>NUCLEOTIDE SEQUENCE</scope>
    <source>
        <tissue evidence="15">Leaves</tissue>
    </source>
</reference>
<evidence type="ECO:0000256" key="6">
    <source>
        <dbReference type="ARBA" id="ARBA00022801"/>
    </source>
</evidence>
<evidence type="ECO:0000256" key="10">
    <source>
        <dbReference type="ARBA" id="ARBA00047761"/>
    </source>
</evidence>
<dbReference type="InterPro" id="IPR015655">
    <property type="entry name" value="PP2C"/>
</dbReference>
<evidence type="ECO:0000259" key="14">
    <source>
        <dbReference type="PROSITE" id="PS51746"/>
    </source>
</evidence>
<keyword evidence="9" id="KW-0464">Manganese</keyword>
<evidence type="ECO:0000256" key="4">
    <source>
        <dbReference type="ARBA" id="ARBA00013081"/>
    </source>
</evidence>
<keyword evidence="5" id="KW-0479">Metal-binding</keyword>
<dbReference type="PROSITE" id="PS51746">
    <property type="entry name" value="PPM_2"/>
    <property type="match status" value="1"/>
</dbReference>
<dbReference type="SMART" id="SM00332">
    <property type="entry name" value="PP2Cc"/>
    <property type="match status" value="1"/>
</dbReference>
<dbReference type="OrthoDB" id="10264738at2759"/>
<sequence>MTSALLIVRSGGPVDGHPTDGGDAPGEGLERYKRACGVRSRHARSATAFLLRESRRASSGAKGEGKQTIPMGAGASFPIGGQQFPSLEKITEGGENIRISYSASAMQGHRGAMTDARAVVPDLDDLTSFFGVYDGHGGESVALFCAKQFHVELCNHQDYQNNLPAAIRSVFFRMDELLLQSDEWKESLRAGSKCLMQFLESGFCAPKKVTTPYIAPQKTGSTACVAIIRNHQIIVGNAGDSRCVVSRNGQAVVLSVDHKPMDQAERNRIQRAGGEVVRDKIHTAEGGFRGRRVGIPRINGILTVSRAIGDFEFKNNKQMNPEQQVVTCEPSVRGLTINHDVEFLVVASDGIWKSMSSQGVVDLVHHYTRSGVDDRSICEQLCQRSLKSMDNSTVILVRFKPVCQLAAPVDMNDPLGALQEEEEEQEDEESAGEIRPA</sequence>
<name>A0A835A6A9_9POAL</name>
<dbReference type="InterPro" id="IPR001932">
    <property type="entry name" value="PPM-type_phosphatase-like_dom"/>
</dbReference>
<feature type="domain" description="PPM-type phosphatase" evidence="14">
    <location>
        <begin position="100"/>
        <end position="399"/>
    </location>
</feature>
<evidence type="ECO:0000256" key="12">
    <source>
        <dbReference type="RuleBase" id="RU003465"/>
    </source>
</evidence>
<evidence type="ECO:0000256" key="11">
    <source>
        <dbReference type="ARBA" id="ARBA00048336"/>
    </source>
</evidence>
<dbReference type="GO" id="GO:0046872">
    <property type="term" value="F:metal ion binding"/>
    <property type="evidence" value="ECO:0007669"/>
    <property type="project" value="UniProtKB-KW"/>
</dbReference>
<proteinExistence type="inferred from homology"/>
<keyword evidence="16" id="KW-1185">Reference proteome</keyword>
<feature type="compositionally biased region" description="Acidic residues" evidence="13">
    <location>
        <begin position="419"/>
        <end position="431"/>
    </location>
</feature>
<dbReference type="AlphaFoldDB" id="A0A835A6A9"/>
<evidence type="ECO:0000256" key="8">
    <source>
        <dbReference type="ARBA" id="ARBA00022912"/>
    </source>
</evidence>
<protein>
    <recommendedName>
        <fullName evidence="4">protein-serine/threonine phosphatase</fullName>
        <ecNumber evidence="4">3.1.3.16</ecNumber>
    </recommendedName>
</protein>
<dbReference type="Gene3D" id="3.60.40.10">
    <property type="entry name" value="PPM-type phosphatase domain"/>
    <property type="match status" value="1"/>
</dbReference>
<dbReference type="PANTHER" id="PTHR13832">
    <property type="entry name" value="PROTEIN PHOSPHATASE 2C"/>
    <property type="match status" value="1"/>
</dbReference>
<evidence type="ECO:0000256" key="3">
    <source>
        <dbReference type="ARBA" id="ARBA00006702"/>
    </source>
</evidence>
<comment type="catalytic activity">
    <reaction evidence="10">
        <text>O-phospho-L-seryl-[protein] + H2O = L-seryl-[protein] + phosphate</text>
        <dbReference type="Rhea" id="RHEA:20629"/>
        <dbReference type="Rhea" id="RHEA-COMP:9863"/>
        <dbReference type="Rhea" id="RHEA-COMP:11604"/>
        <dbReference type="ChEBI" id="CHEBI:15377"/>
        <dbReference type="ChEBI" id="CHEBI:29999"/>
        <dbReference type="ChEBI" id="CHEBI:43474"/>
        <dbReference type="ChEBI" id="CHEBI:83421"/>
        <dbReference type="EC" id="3.1.3.16"/>
    </reaction>
</comment>
<dbReference type="PROSITE" id="PS01032">
    <property type="entry name" value="PPM_1"/>
    <property type="match status" value="1"/>
</dbReference>
<dbReference type="CDD" id="cd00143">
    <property type="entry name" value="PP2Cc"/>
    <property type="match status" value="1"/>
</dbReference>
<keyword evidence="6 12" id="KW-0378">Hydrolase</keyword>
<evidence type="ECO:0000256" key="9">
    <source>
        <dbReference type="ARBA" id="ARBA00023211"/>
    </source>
</evidence>